<comment type="caution">
    <text evidence="2">The sequence shown here is derived from an EMBL/GenBank/DDBJ whole genome shotgun (WGS) entry which is preliminary data.</text>
</comment>
<name>A0A3A9KBC3_9BACI</name>
<evidence type="ECO:0000313" key="2">
    <source>
        <dbReference type="EMBL" id="RKL66873.1"/>
    </source>
</evidence>
<dbReference type="RefSeq" id="WP_110934708.1">
    <property type="nucleotide sequence ID" value="NZ_KZ614146.1"/>
</dbReference>
<gene>
    <name evidence="2" type="ORF">CR203_13665</name>
</gene>
<keyword evidence="1" id="KW-0472">Membrane</keyword>
<keyword evidence="1" id="KW-1133">Transmembrane helix</keyword>
<reference evidence="2 3" key="1">
    <citation type="submission" date="2017-10" db="EMBL/GenBank/DDBJ databases">
        <title>Bacillus sp. nov., a halophilic bacterium isolated from a Keqin Lake.</title>
        <authorList>
            <person name="Wang H."/>
        </authorList>
    </citation>
    <scope>NUCLEOTIDE SEQUENCE [LARGE SCALE GENOMIC DNA]</scope>
    <source>
        <strain evidence="2 3">KCTC 13187</strain>
    </source>
</reference>
<feature type="transmembrane region" description="Helical" evidence="1">
    <location>
        <begin position="143"/>
        <end position="169"/>
    </location>
</feature>
<keyword evidence="1" id="KW-0812">Transmembrane</keyword>
<feature type="transmembrane region" description="Helical" evidence="1">
    <location>
        <begin position="110"/>
        <end position="131"/>
    </location>
</feature>
<dbReference type="InterPro" id="IPR006938">
    <property type="entry name" value="DUF624"/>
</dbReference>
<feature type="transmembrane region" description="Helical" evidence="1">
    <location>
        <begin position="20"/>
        <end position="46"/>
    </location>
</feature>
<feature type="transmembrane region" description="Helical" evidence="1">
    <location>
        <begin position="76"/>
        <end position="98"/>
    </location>
</feature>
<proteinExistence type="predicted"/>
<dbReference type="EMBL" id="PDOE01000005">
    <property type="protein sequence ID" value="RKL66873.1"/>
    <property type="molecule type" value="Genomic_DNA"/>
</dbReference>
<accession>A0A3A9KBC3</accession>
<dbReference type="AlphaFoldDB" id="A0A3A9KBC3"/>
<protein>
    <recommendedName>
        <fullName evidence="4">DUF624 domain-containing protein</fullName>
    </recommendedName>
</protein>
<evidence type="ECO:0008006" key="4">
    <source>
        <dbReference type="Google" id="ProtNLM"/>
    </source>
</evidence>
<evidence type="ECO:0000313" key="3">
    <source>
        <dbReference type="Proteomes" id="UP000281498"/>
    </source>
</evidence>
<keyword evidence="3" id="KW-1185">Reference proteome</keyword>
<dbReference type="OrthoDB" id="2874359at2"/>
<dbReference type="Proteomes" id="UP000281498">
    <property type="component" value="Unassembled WGS sequence"/>
</dbReference>
<evidence type="ECO:0000256" key="1">
    <source>
        <dbReference type="SAM" id="Phobius"/>
    </source>
</evidence>
<organism evidence="2 3">
    <name type="scientific">Salipaludibacillus neizhouensis</name>
    <dbReference type="NCBI Taxonomy" id="885475"/>
    <lineage>
        <taxon>Bacteria</taxon>
        <taxon>Bacillati</taxon>
        <taxon>Bacillota</taxon>
        <taxon>Bacilli</taxon>
        <taxon>Bacillales</taxon>
        <taxon>Bacillaceae</taxon>
    </lineage>
</organism>
<feature type="transmembrane region" description="Helical" evidence="1">
    <location>
        <begin position="175"/>
        <end position="196"/>
    </location>
</feature>
<dbReference type="Pfam" id="PF04854">
    <property type="entry name" value="DUF624"/>
    <property type="match status" value="1"/>
</dbReference>
<sequence length="221" mass="25494">MHKFSTGFYEVFEKLMNLAIWNTIWVLHTLLGLGIFGWAPATLALFSVLRKSKLEENEFPKMKTFFKIYKSEFIRANIIGFFILFGGLSIFFSFYTLLDMDMWLQVSFGALLFVVFILYIIVSLYIFPVAAHYQTSLKEHVRYSLMIGLAYLPQSFLLAFLVVLIGFIYQAFPGLILFYLVSFPATLMVSIALHVFQKIEESNRKADVMEGKSHSLANLQQ</sequence>